<sequence length="290" mass="31566">MNSPTPVLLALGLLAGCVSTPEVYRDAPVSEVAAMAESEDPDDRRIDDINSWSNPDNDHEDSGFFGSFVFEGGDEDYQSETTSSETFGYHDDLGESTAEVSIRTHNRVGPDWSGSDWDQGYLWAGRRAPDTTRWSKYTTGWGWELGVAGLGLSNSVNASAYVLPVSFEGENAQSLDDPWLIAWELSLNMRYPVTEHVSLSTGAGLGSGLMLWDYANPLIDGDEEIASDSIGFFSLVMPLSLQSHYGPVMTELVATPTVRLAGDRTQAGFNNDITRVHTGIPITLRLGVVF</sequence>
<name>A0A918K738_9GAMM</name>
<dbReference type="RefSeq" id="WP_189607959.1">
    <property type="nucleotide sequence ID" value="NZ_BMXR01000003.1"/>
</dbReference>
<dbReference type="Proteomes" id="UP000626148">
    <property type="component" value="Unassembled WGS sequence"/>
</dbReference>
<dbReference type="AlphaFoldDB" id="A0A918K738"/>
<evidence type="ECO:0000313" key="3">
    <source>
        <dbReference type="Proteomes" id="UP000626148"/>
    </source>
</evidence>
<dbReference type="EMBL" id="BMXR01000003">
    <property type="protein sequence ID" value="GGX49071.1"/>
    <property type="molecule type" value="Genomic_DNA"/>
</dbReference>
<reference evidence="2" key="1">
    <citation type="journal article" date="2014" name="Int. J. Syst. Evol. Microbiol.">
        <title>Complete genome sequence of Corynebacterium casei LMG S-19264T (=DSM 44701T), isolated from a smear-ripened cheese.</title>
        <authorList>
            <consortium name="US DOE Joint Genome Institute (JGI-PGF)"/>
            <person name="Walter F."/>
            <person name="Albersmeier A."/>
            <person name="Kalinowski J."/>
            <person name="Ruckert C."/>
        </authorList>
    </citation>
    <scope>NUCLEOTIDE SEQUENCE</scope>
    <source>
        <strain evidence="2">KCTC 22169</strain>
    </source>
</reference>
<feature type="region of interest" description="Disordered" evidence="1">
    <location>
        <begin position="35"/>
        <end position="61"/>
    </location>
</feature>
<comment type="caution">
    <text evidence="2">The sequence shown here is derived from an EMBL/GenBank/DDBJ whole genome shotgun (WGS) entry which is preliminary data.</text>
</comment>
<evidence type="ECO:0000256" key="1">
    <source>
        <dbReference type="SAM" id="MobiDB-lite"/>
    </source>
</evidence>
<evidence type="ECO:0000313" key="2">
    <source>
        <dbReference type="EMBL" id="GGX49071.1"/>
    </source>
</evidence>
<accession>A0A918K738</accession>
<keyword evidence="3" id="KW-1185">Reference proteome</keyword>
<proteinExistence type="predicted"/>
<organism evidence="2 3">
    <name type="scientific">Saccharospirillum salsuginis</name>
    <dbReference type="NCBI Taxonomy" id="418750"/>
    <lineage>
        <taxon>Bacteria</taxon>
        <taxon>Pseudomonadati</taxon>
        <taxon>Pseudomonadota</taxon>
        <taxon>Gammaproteobacteria</taxon>
        <taxon>Oceanospirillales</taxon>
        <taxon>Saccharospirillaceae</taxon>
        <taxon>Saccharospirillum</taxon>
    </lineage>
</organism>
<protein>
    <submittedName>
        <fullName evidence="2">Uncharacterized protein</fullName>
    </submittedName>
</protein>
<reference evidence="2" key="2">
    <citation type="submission" date="2020-09" db="EMBL/GenBank/DDBJ databases">
        <authorList>
            <person name="Sun Q."/>
            <person name="Kim S."/>
        </authorList>
    </citation>
    <scope>NUCLEOTIDE SEQUENCE</scope>
    <source>
        <strain evidence="2">KCTC 22169</strain>
    </source>
</reference>
<gene>
    <name evidence="2" type="ORF">GCM10007392_15420</name>
</gene>